<dbReference type="AlphaFoldDB" id="A0AAV0KFT8"/>
<evidence type="ECO:0000259" key="4">
    <source>
        <dbReference type="Pfam" id="PF00891"/>
    </source>
</evidence>
<keyword evidence="6" id="KW-1185">Reference proteome</keyword>
<dbReference type="Gene3D" id="3.40.50.150">
    <property type="entry name" value="Vaccinia Virus protein VP39"/>
    <property type="match status" value="1"/>
</dbReference>
<dbReference type="EMBL" id="CAMGYJ010000005">
    <property type="protein sequence ID" value="CAI0420901.1"/>
    <property type="molecule type" value="Genomic_DNA"/>
</dbReference>
<evidence type="ECO:0000256" key="3">
    <source>
        <dbReference type="ARBA" id="ARBA00022691"/>
    </source>
</evidence>
<proteinExistence type="predicted"/>
<dbReference type="GO" id="GO:0032259">
    <property type="term" value="P:methylation"/>
    <property type="evidence" value="ECO:0007669"/>
    <property type="project" value="UniProtKB-KW"/>
</dbReference>
<name>A0AAV0KFT8_9ROSI</name>
<keyword evidence="1" id="KW-0489">Methyltransferase</keyword>
<dbReference type="GO" id="GO:0008171">
    <property type="term" value="F:O-methyltransferase activity"/>
    <property type="evidence" value="ECO:0007669"/>
    <property type="project" value="InterPro"/>
</dbReference>
<comment type="caution">
    <text evidence="5">The sequence shown here is derived from an EMBL/GenBank/DDBJ whole genome shotgun (WGS) entry which is preliminary data.</text>
</comment>
<dbReference type="InterPro" id="IPR029063">
    <property type="entry name" value="SAM-dependent_MTases_sf"/>
</dbReference>
<keyword evidence="2" id="KW-0808">Transferase</keyword>
<protein>
    <recommendedName>
        <fullName evidence="4">O-methyltransferase C-terminal domain-containing protein</fullName>
    </recommendedName>
</protein>
<sequence length="107" mass="11820">MYMQWVLCDWSDESCVKILKQAKEAVTSSNGGGKGKVMIVEMVAGHQSCSDREATGTLLYLDMVIMMTVEGKVRTEPQFAKLFSEAGFASYTITPVCGLRVLIELYP</sequence>
<dbReference type="InterPro" id="IPR001077">
    <property type="entry name" value="COMT_C"/>
</dbReference>
<accession>A0AAV0KFT8</accession>
<dbReference type="PROSITE" id="PS51683">
    <property type="entry name" value="SAM_OMT_II"/>
    <property type="match status" value="1"/>
</dbReference>
<evidence type="ECO:0000313" key="5">
    <source>
        <dbReference type="EMBL" id="CAI0420901.1"/>
    </source>
</evidence>
<evidence type="ECO:0000256" key="2">
    <source>
        <dbReference type="ARBA" id="ARBA00022679"/>
    </source>
</evidence>
<feature type="domain" description="O-methyltransferase C-terminal" evidence="4">
    <location>
        <begin position="2"/>
        <end position="89"/>
    </location>
</feature>
<organism evidence="5 6">
    <name type="scientific">Linum tenue</name>
    <dbReference type="NCBI Taxonomy" id="586396"/>
    <lineage>
        <taxon>Eukaryota</taxon>
        <taxon>Viridiplantae</taxon>
        <taxon>Streptophyta</taxon>
        <taxon>Embryophyta</taxon>
        <taxon>Tracheophyta</taxon>
        <taxon>Spermatophyta</taxon>
        <taxon>Magnoliopsida</taxon>
        <taxon>eudicotyledons</taxon>
        <taxon>Gunneridae</taxon>
        <taxon>Pentapetalae</taxon>
        <taxon>rosids</taxon>
        <taxon>fabids</taxon>
        <taxon>Malpighiales</taxon>
        <taxon>Linaceae</taxon>
        <taxon>Linum</taxon>
    </lineage>
</organism>
<dbReference type="Pfam" id="PF00891">
    <property type="entry name" value="Methyltransf_2"/>
    <property type="match status" value="1"/>
</dbReference>
<dbReference type="InterPro" id="IPR016461">
    <property type="entry name" value="COMT-like"/>
</dbReference>
<dbReference type="SUPFAM" id="SSF53335">
    <property type="entry name" value="S-adenosyl-L-methionine-dependent methyltransferases"/>
    <property type="match status" value="1"/>
</dbReference>
<gene>
    <name evidence="5" type="ORF">LITE_LOCUS18549</name>
</gene>
<evidence type="ECO:0000256" key="1">
    <source>
        <dbReference type="ARBA" id="ARBA00022603"/>
    </source>
</evidence>
<dbReference type="PANTHER" id="PTHR11746">
    <property type="entry name" value="O-METHYLTRANSFERASE"/>
    <property type="match status" value="1"/>
</dbReference>
<evidence type="ECO:0000313" key="6">
    <source>
        <dbReference type="Proteomes" id="UP001154282"/>
    </source>
</evidence>
<dbReference type="Proteomes" id="UP001154282">
    <property type="component" value="Unassembled WGS sequence"/>
</dbReference>
<reference evidence="5" key="1">
    <citation type="submission" date="2022-08" db="EMBL/GenBank/DDBJ databases">
        <authorList>
            <person name="Gutierrez-Valencia J."/>
        </authorList>
    </citation>
    <scope>NUCLEOTIDE SEQUENCE</scope>
</reference>
<keyword evidence="3" id="KW-0949">S-adenosyl-L-methionine</keyword>